<evidence type="ECO:0000256" key="3">
    <source>
        <dbReference type="ARBA" id="ARBA00023242"/>
    </source>
</evidence>
<feature type="compositionally biased region" description="Low complexity" evidence="6">
    <location>
        <begin position="252"/>
        <end position="261"/>
    </location>
</feature>
<keyword evidence="3 5" id="KW-0539">Nucleus</keyword>
<dbReference type="InterPro" id="IPR014977">
    <property type="entry name" value="WRC_dom"/>
</dbReference>
<keyword evidence="5" id="KW-0805">Transcription regulation</keyword>
<protein>
    <recommendedName>
        <fullName evidence="5">Growth-regulating factor</fullName>
    </recommendedName>
</protein>
<dbReference type="GO" id="GO:0006355">
    <property type="term" value="P:regulation of DNA-templated transcription"/>
    <property type="evidence" value="ECO:0007669"/>
    <property type="project" value="InterPro"/>
</dbReference>
<dbReference type="SMART" id="SM00951">
    <property type="entry name" value="QLQ"/>
    <property type="match status" value="1"/>
</dbReference>
<feature type="region of interest" description="Disordered" evidence="6">
    <location>
        <begin position="495"/>
        <end position="516"/>
    </location>
</feature>
<evidence type="ECO:0000256" key="5">
    <source>
        <dbReference type="RuleBase" id="RU367127"/>
    </source>
</evidence>
<evidence type="ECO:0000259" key="8">
    <source>
        <dbReference type="PROSITE" id="PS51667"/>
    </source>
</evidence>
<evidence type="ECO:0000313" key="9">
    <source>
        <dbReference type="EMBL" id="KAK3001694.1"/>
    </source>
</evidence>
<dbReference type="Pfam" id="PF08880">
    <property type="entry name" value="QLQ"/>
    <property type="match status" value="1"/>
</dbReference>
<comment type="subcellular location">
    <subcellularLocation>
        <location evidence="1 5">Nucleus</location>
    </subcellularLocation>
</comment>
<sequence length="604" mass="64676">MGSGDRSWGSEKGAAAASLEYCDVGLGLKMQQNDLYNGCSSSSGRKMMLMPHLPYHHHFSSGDSGFGVDFGDGPNGNGSGSGGGPLFSNTSNNQVAFLSGLYDAVGAAPASGGAAVLSRTLHPFPPDTPFRSSSGGGMAASGKVVFTASQRQELERQNRIYEYMMASIPVPPQLLIPITKSPSHLPVSQSNTSGLDLRFSNGSGPEPWRCRRTDGKKWRCSRDVAPDQKYCERHAHKSRSRSRKPVEIQSHNTTNITNNNNPFLPAYTTSAAQSFQKPRPQFSTLVSASSYDQPSRCIEWLMKGGTIPVSTSNHQWQQLMPPSSSSSRVVGTKRGNTDHSKSVSCFRQHYGEEHEPMNSNLYGCSGQRLGNQVPDHCSLIHHPKLACLQGSADGNRTQTRHFIDGWSAGDTEDVNEISNKCSLTLSMSGGNGIDEDNEEHDAPLSVGMINSERGSGGTLKSPQWLNPVSWMDSPPGGPLGEALCLGIASTAKVPSSLPSPHGYNNSNSTTTSSCSKSSCEDGGHGHNFISGYSTLVYTTPRATNTAVDTVASESCLNDSGGKVFSNRNRRPSQSNDLRSCLSRRHSNFSSCSCGCRHGNGMLLP</sequence>
<name>A0AA89AFI2_9ASTE</name>
<dbReference type="EMBL" id="JAVXUP010002733">
    <property type="protein sequence ID" value="KAK3001694.1"/>
    <property type="molecule type" value="Genomic_DNA"/>
</dbReference>
<dbReference type="Pfam" id="PF08879">
    <property type="entry name" value="WRC"/>
    <property type="match status" value="1"/>
</dbReference>
<keyword evidence="10" id="KW-1185">Reference proteome</keyword>
<dbReference type="AlphaFoldDB" id="A0AA89AFI2"/>
<keyword evidence="5" id="KW-0010">Activator</keyword>
<feature type="region of interest" description="Disordered" evidence="6">
    <location>
        <begin position="316"/>
        <end position="341"/>
    </location>
</feature>
<dbReference type="PROSITE" id="PS51667">
    <property type="entry name" value="WRC"/>
    <property type="match status" value="1"/>
</dbReference>
<evidence type="ECO:0000259" key="7">
    <source>
        <dbReference type="PROSITE" id="PS51666"/>
    </source>
</evidence>
<evidence type="ECO:0000256" key="2">
    <source>
        <dbReference type="ARBA" id="ARBA00008122"/>
    </source>
</evidence>
<dbReference type="GO" id="GO:0006351">
    <property type="term" value="P:DNA-templated transcription"/>
    <property type="evidence" value="ECO:0007669"/>
    <property type="project" value="UniProtKB-UniRule"/>
</dbReference>
<accession>A0AA89AFI2</accession>
<evidence type="ECO:0000256" key="6">
    <source>
        <dbReference type="SAM" id="MobiDB-lite"/>
    </source>
</evidence>
<feature type="compositionally biased region" description="Polar residues" evidence="6">
    <location>
        <begin position="316"/>
        <end position="329"/>
    </location>
</feature>
<feature type="compositionally biased region" description="Basic residues" evidence="6">
    <location>
        <begin position="234"/>
        <end position="243"/>
    </location>
</feature>
<dbReference type="InterPro" id="IPR014978">
    <property type="entry name" value="Gln-Leu-Gln_QLQ"/>
</dbReference>
<evidence type="ECO:0000256" key="4">
    <source>
        <dbReference type="PROSITE-ProRule" id="PRU01002"/>
    </source>
</evidence>
<feature type="domain" description="WRC" evidence="8">
    <location>
        <begin position="204"/>
        <end position="248"/>
    </location>
</feature>
<dbReference type="GO" id="GO:0005524">
    <property type="term" value="F:ATP binding"/>
    <property type="evidence" value="ECO:0007669"/>
    <property type="project" value="UniProtKB-UniRule"/>
</dbReference>
<dbReference type="PROSITE" id="PS51666">
    <property type="entry name" value="QLQ"/>
    <property type="match status" value="1"/>
</dbReference>
<evidence type="ECO:0000313" key="10">
    <source>
        <dbReference type="Proteomes" id="UP001188597"/>
    </source>
</evidence>
<dbReference type="PANTHER" id="PTHR31602">
    <property type="entry name" value="GROWTH-REGULATING FACTOR 5"/>
    <property type="match status" value="1"/>
</dbReference>
<dbReference type="PANTHER" id="PTHR31602:SF3">
    <property type="entry name" value="GROWTH-REGULATING FACTOR 8"/>
    <property type="match status" value="1"/>
</dbReference>
<evidence type="ECO:0000256" key="1">
    <source>
        <dbReference type="ARBA" id="ARBA00004123"/>
    </source>
</evidence>
<dbReference type="Proteomes" id="UP001188597">
    <property type="component" value="Unassembled WGS sequence"/>
</dbReference>
<keyword evidence="5" id="KW-0804">Transcription</keyword>
<comment type="similarity">
    <text evidence="2 5">Belongs to the GRF family.</text>
</comment>
<gene>
    <name evidence="9" type="ORF">RJ639_020420</name>
</gene>
<dbReference type="InterPro" id="IPR031137">
    <property type="entry name" value="GRF"/>
</dbReference>
<reference evidence="9" key="1">
    <citation type="submission" date="2022-12" db="EMBL/GenBank/DDBJ databases">
        <title>Draft genome assemblies for two species of Escallonia (Escalloniales).</title>
        <authorList>
            <person name="Chanderbali A."/>
            <person name="Dervinis C."/>
            <person name="Anghel I."/>
            <person name="Soltis D."/>
            <person name="Soltis P."/>
            <person name="Zapata F."/>
        </authorList>
    </citation>
    <scope>NUCLEOTIDE SEQUENCE</scope>
    <source>
        <strain evidence="9">UCBG64.0493</strain>
        <tissue evidence="9">Leaf</tissue>
    </source>
</reference>
<proteinExistence type="inferred from homology"/>
<feature type="domain" description="QLQ" evidence="7">
    <location>
        <begin position="145"/>
        <end position="180"/>
    </location>
</feature>
<comment type="domain">
    <text evidence="5">The QLQ domain and WRC domain may be involved in protein-protein interaction and DNA-binding, respectively.</text>
</comment>
<comment type="caution">
    <text evidence="9">The sequence shown here is derived from an EMBL/GenBank/DDBJ whole genome shotgun (WGS) entry which is preliminary data.</text>
</comment>
<comment type="function">
    <text evidence="5">Transcription activator.</text>
</comment>
<organism evidence="9 10">
    <name type="scientific">Escallonia herrerae</name>
    <dbReference type="NCBI Taxonomy" id="1293975"/>
    <lineage>
        <taxon>Eukaryota</taxon>
        <taxon>Viridiplantae</taxon>
        <taxon>Streptophyta</taxon>
        <taxon>Embryophyta</taxon>
        <taxon>Tracheophyta</taxon>
        <taxon>Spermatophyta</taxon>
        <taxon>Magnoliopsida</taxon>
        <taxon>eudicotyledons</taxon>
        <taxon>Gunneridae</taxon>
        <taxon>Pentapetalae</taxon>
        <taxon>asterids</taxon>
        <taxon>campanulids</taxon>
        <taxon>Escalloniales</taxon>
        <taxon>Escalloniaceae</taxon>
        <taxon>Escallonia</taxon>
    </lineage>
</organism>
<dbReference type="GO" id="GO:0005634">
    <property type="term" value="C:nucleus"/>
    <property type="evidence" value="ECO:0007669"/>
    <property type="project" value="UniProtKB-SubCell"/>
</dbReference>
<comment type="caution">
    <text evidence="4">Lacks conserved residue(s) required for the propagation of feature annotation.</text>
</comment>
<feature type="compositionally biased region" description="Low complexity" evidence="6">
    <location>
        <begin position="504"/>
        <end position="516"/>
    </location>
</feature>
<dbReference type="GO" id="GO:0099402">
    <property type="term" value="P:plant organ development"/>
    <property type="evidence" value="ECO:0007669"/>
    <property type="project" value="UniProtKB-ARBA"/>
</dbReference>
<feature type="region of interest" description="Disordered" evidence="6">
    <location>
        <begin position="231"/>
        <end position="262"/>
    </location>
</feature>